<dbReference type="GO" id="GO:0003723">
    <property type="term" value="F:RNA binding"/>
    <property type="evidence" value="ECO:0007669"/>
    <property type="project" value="TreeGrafter"/>
</dbReference>
<evidence type="ECO:0000313" key="5">
    <source>
        <dbReference type="Ensembl" id="ENSMSIP00000030159.1"/>
    </source>
</evidence>
<dbReference type="AlphaFoldDB" id="A0A8C6N2B7"/>
<dbReference type="PANTHER" id="PTHR12381:SF41">
    <property type="entry name" value="HETEROGENEOUS NUCLEAR RIBONUCLEOPROTEIN U-LIKE PROTEIN 1"/>
    <property type="match status" value="1"/>
</dbReference>
<dbReference type="InterPro" id="IPR035778">
    <property type="entry name" value="SPRY_hnRNP_U"/>
</dbReference>
<comment type="subcellular location">
    <subcellularLocation>
        <location evidence="1">Nucleus</location>
    </subcellularLocation>
</comment>
<dbReference type="CDD" id="cd12884">
    <property type="entry name" value="SPRY_hnRNP"/>
    <property type="match status" value="1"/>
</dbReference>
<dbReference type="GeneTree" id="ENSGT00940000157823"/>
<dbReference type="PROSITE" id="PS50800">
    <property type="entry name" value="SAP"/>
    <property type="match status" value="1"/>
</dbReference>
<dbReference type="Ensembl" id="ENSMSIT00000037990.1">
    <property type="protein sequence ID" value="ENSMSIP00000030159.1"/>
    <property type="gene ID" value="ENSMSIG00000025250.1"/>
</dbReference>
<evidence type="ECO:0000256" key="3">
    <source>
        <dbReference type="SAM" id="MobiDB-lite"/>
    </source>
</evidence>
<evidence type="ECO:0000259" key="4">
    <source>
        <dbReference type="PROSITE" id="PS50800"/>
    </source>
</evidence>
<keyword evidence="6" id="KW-1185">Reference proteome</keyword>
<feature type="compositionally biased region" description="Basic and acidic residues" evidence="3">
    <location>
        <begin position="174"/>
        <end position="193"/>
    </location>
</feature>
<dbReference type="SUPFAM" id="SSF68906">
    <property type="entry name" value="SAP domain"/>
    <property type="match status" value="1"/>
</dbReference>
<feature type="compositionally biased region" description="Acidic residues" evidence="3">
    <location>
        <begin position="38"/>
        <end position="54"/>
    </location>
</feature>
<feature type="compositionally biased region" description="Basic and acidic residues" evidence="3">
    <location>
        <begin position="118"/>
        <end position="130"/>
    </location>
</feature>
<feature type="compositionally biased region" description="Pro residues" evidence="3">
    <location>
        <begin position="77"/>
        <end position="88"/>
    </location>
</feature>
<sequence>MDVRRLKVNELREELQRRGLDTRGLKAELAERLLAALEAEEPEDERELEADDDPGLPGHNNEEVETEGGSELEGTAQPPPPGLQPHPEPGGYSGPDGHYVMDSITRQNQFYETPVIKQENESSYDRRPLDMEPQQQVYHPELKTEMKQEAPPSFLPPEASQLKTDRPQFQNRKRPFEENRGRGYFEHREDRRGRSPQPPAEEDEDDFDDTLVAIDTYNCDLHFKVARDRSSGYPLTIEGFAYLWSGARASYGVRRGRVCFEMKINEEISVKHLPSTEPDPHVVRIGWSLDSCSTQLGEEPFSYGYGGTGKKSTNSRFENYGDKFAENDVIGCFAVLELQV</sequence>
<evidence type="ECO:0000256" key="1">
    <source>
        <dbReference type="ARBA" id="ARBA00004123"/>
    </source>
</evidence>
<dbReference type="Proteomes" id="UP000694415">
    <property type="component" value="Unplaced"/>
</dbReference>
<proteinExistence type="predicted"/>
<dbReference type="PANTHER" id="PTHR12381">
    <property type="entry name" value="HETEROGENEOUS NUCLEAR RIBONUCLEOPROTEIN U FAMILY MEMBER"/>
    <property type="match status" value="1"/>
</dbReference>
<dbReference type="SMART" id="SM00513">
    <property type="entry name" value="SAP"/>
    <property type="match status" value="1"/>
</dbReference>
<accession>A0A8C6N2B7</accession>
<dbReference type="InterPro" id="IPR003034">
    <property type="entry name" value="SAP_dom"/>
</dbReference>
<dbReference type="Pfam" id="PF00622">
    <property type="entry name" value="SPRY"/>
    <property type="match status" value="1"/>
</dbReference>
<feature type="region of interest" description="Disordered" evidence="3">
    <location>
        <begin position="146"/>
        <end position="206"/>
    </location>
</feature>
<feature type="domain" description="SAP" evidence="4">
    <location>
        <begin position="3"/>
        <end position="37"/>
    </location>
</feature>
<dbReference type="InterPro" id="IPR043136">
    <property type="entry name" value="B30.2/SPRY_sf"/>
</dbReference>
<dbReference type="SUPFAM" id="SSF49899">
    <property type="entry name" value="Concanavalin A-like lectins/glucanases"/>
    <property type="match status" value="1"/>
</dbReference>
<evidence type="ECO:0000313" key="6">
    <source>
        <dbReference type="Proteomes" id="UP000694415"/>
    </source>
</evidence>
<dbReference type="InterPro" id="IPR036361">
    <property type="entry name" value="SAP_dom_sf"/>
</dbReference>
<evidence type="ECO:0000256" key="2">
    <source>
        <dbReference type="ARBA" id="ARBA00023242"/>
    </source>
</evidence>
<feature type="region of interest" description="Disordered" evidence="3">
    <location>
        <begin position="36"/>
        <end position="132"/>
    </location>
</feature>
<organism evidence="5 6">
    <name type="scientific">Mus spicilegus</name>
    <name type="common">Mound-building mouse</name>
    <dbReference type="NCBI Taxonomy" id="10103"/>
    <lineage>
        <taxon>Eukaryota</taxon>
        <taxon>Metazoa</taxon>
        <taxon>Chordata</taxon>
        <taxon>Craniata</taxon>
        <taxon>Vertebrata</taxon>
        <taxon>Euteleostomi</taxon>
        <taxon>Mammalia</taxon>
        <taxon>Eutheria</taxon>
        <taxon>Euarchontoglires</taxon>
        <taxon>Glires</taxon>
        <taxon>Rodentia</taxon>
        <taxon>Myomorpha</taxon>
        <taxon>Muroidea</taxon>
        <taxon>Muridae</taxon>
        <taxon>Murinae</taxon>
        <taxon>Mus</taxon>
        <taxon>Mus</taxon>
    </lineage>
</organism>
<keyword evidence="2" id="KW-0539">Nucleus</keyword>
<dbReference type="GO" id="GO:0000380">
    <property type="term" value="P:alternative mRNA splicing, via spliceosome"/>
    <property type="evidence" value="ECO:0007669"/>
    <property type="project" value="TreeGrafter"/>
</dbReference>
<reference evidence="5" key="2">
    <citation type="submission" date="2025-09" db="UniProtKB">
        <authorList>
            <consortium name="Ensembl"/>
        </authorList>
    </citation>
    <scope>IDENTIFICATION</scope>
</reference>
<dbReference type="Gene3D" id="1.10.720.30">
    <property type="entry name" value="SAP domain"/>
    <property type="match status" value="1"/>
</dbReference>
<dbReference type="InterPro" id="IPR013320">
    <property type="entry name" value="ConA-like_dom_sf"/>
</dbReference>
<name>A0A8C6N2B7_MUSSI</name>
<dbReference type="GO" id="GO:0005634">
    <property type="term" value="C:nucleus"/>
    <property type="evidence" value="ECO:0007669"/>
    <property type="project" value="UniProtKB-SubCell"/>
</dbReference>
<reference evidence="5" key="1">
    <citation type="submission" date="2025-08" db="UniProtKB">
        <authorList>
            <consortium name="Ensembl"/>
        </authorList>
    </citation>
    <scope>IDENTIFICATION</scope>
</reference>
<dbReference type="InterPro" id="IPR003877">
    <property type="entry name" value="SPRY_dom"/>
</dbReference>
<protein>
    <submittedName>
        <fullName evidence="5">Heterogeneous nuclear ribonucleoprotein U-like 1</fullName>
    </submittedName>
</protein>
<dbReference type="Pfam" id="PF02037">
    <property type="entry name" value="SAP"/>
    <property type="match status" value="1"/>
</dbReference>
<dbReference type="Gene3D" id="2.60.120.920">
    <property type="match status" value="1"/>
</dbReference>